<dbReference type="EMBL" id="RBNI01003849">
    <property type="protein sequence ID" value="RUP47990.1"/>
    <property type="molecule type" value="Genomic_DNA"/>
</dbReference>
<gene>
    <name evidence="1" type="ORF">BC936DRAFT_145093</name>
</gene>
<accession>A0A433DAY5</accession>
<keyword evidence="2" id="KW-1185">Reference proteome</keyword>
<proteinExistence type="predicted"/>
<protein>
    <submittedName>
        <fullName evidence="1">Uncharacterized protein</fullName>
    </submittedName>
</protein>
<evidence type="ECO:0000313" key="1">
    <source>
        <dbReference type="EMBL" id="RUP47990.1"/>
    </source>
</evidence>
<reference evidence="1 2" key="1">
    <citation type="journal article" date="2018" name="New Phytol.">
        <title>Phylogenomics of Endogonaceae and evolution of mycorrhizas within Mucoromycota.</title>
        <authorList>
            <person name="Chang Y."/>
            <person name="Desiro A."/>
            <person name="Na H."/>
            <person name="Sandor L."/>
            <person name="Lipzen A."/>
            <person name="Clum A."/>
            <person name="Barry K."/>
            <person name="Grigoriev I.V."/>
            <person name="Martin F.M."/>
            <person name="Stajich J.E."/>
            <person name="Smith M.E."/>
            <person name="Bonito G."/>
            <person name="Spatafora J.W."/>
        </authorList>
    </citation>
    <scope>NUCLEOTIDE SEQUENCE [LARGE SCALE GENOMIC DNA]</scope>
    <source>
        <strain evidence="1 2">GMNB39</strain>
    </source>
</reference>
<dbReference type="Proteomes" id="UP000268093">
    <property type="component" value="Unassembled WGS sequence"/>
</dbReference>
<sequence length="165" mass="18771">MYVRYSETNRGQTALGDCWSTETAKLFWSLTSTACCFKHRTPVPNRLPILNPLNAWGEAMNGMRVVLAGTAHAKKFEGSTFRETWMKWLIFIVPLTEPTLTSCCSFTTLWDKQMSHQKSEITNCVPRGLVHLADYLFGSGNHASWSFSESSTWNLKRMQGIIRNV</sequence>
<evidence type="ECO:0000313" key="2">
    <source>
        <dbReference type="Proteomes" id="UP000268093"/>
    </source>
</evidence>
<organism evidence="1 2">
    <name type="scientific">Jimgerdemannia flammicorona</name>
    <dbReference type="NCBI Taxonomy" id="994334"/>
    <lineage>
        <taxon>Eukaryota</taxon>
        <taxon>Fungi</taxon>
        <taxon>Fungi incertae sedis</taxon>
        <taxon>Mucoromycota</taxon>
        <taxon>Mucoromycotina</taxon>
        <taxon>Endogonomycetes</taxon>
        <taxon>Endogonales</taxon>
        <taxon>Endogonaceae</taxon>
        <taxon>Jimgerdemannia</taxon>
    </lineage>
</organism>
<comment type="caution">
    <text evidence="1">The sequence shown here is derived from an EMBL/GenBank/DDBJ whole genome shotgun (WGS) entry which is preliminary data.</text>
</comment>
<dbReference type="AlphaFoldDB" id="A0A433DAY5"/>
<name>A0A433DAY5_9FUNG</name>